<sequence>MYGTRLDLGSYSMCFRRGRSYHVAQQAIFEFGSVGVLESDVGHVCDLIGDSCWRKRFARLLSSSVSSEASYSHTIERSTVRVDLREVLWLHERDGMQDDKLESHKRDKLAWPLAQRSNISASSYSRLSSRHSCPLYFVVLLVSSSLNIRALTYRTLSYDDSPSALAVEQLNDSAYVRDARSLCTQFHLGGADCICDICPRSSPRDPDLHLASVFLHRFYTLSGSRLDIHTSQHPCAAAELEEVRNPRSVELKLP</sequence>
<name>A0A074W4X6_9PEZI</name>
<protein>
    <submittedName>
        <fullName evidence="1">Uncharacterized protein</fullName>
    </submittedName>
</protein>
<proteinExistence type="predicted"/>
<dbReference type="RefSeq" id="XP_013422354.1">
    <property type="nucleotide sequence ID" value="XM_013566900.1"/>
</dbReference>
<keyword evidence="2" id="KW-1185">Reference proteome</keyword>
<dbReference type="AlphaFoldDB" id="A0A074W4X6"/>
<dbReference type="EMBL" id="KL584736">
    <property type="protein sequence ID" value="KEQ68165.1"/>
    <property type="molecule type" value="Genomic_DNA"/>
</dbReference>
<accession>A0A074W4X6</accession>
<organism evidence="1 2">
    <name type="scientific">Aureobasidium namibiae CBS 147.97</name>
    <dbReference type="NCBI Taxonomy" id="1043004"/>
    <lineage>
        <taxon>Eukaryota</taxon>
        <taxon>Fungi</taxon>
        <taxon>Dikarya</taxon>
        <taxon>Ascomycota</taxon>
        <taxon>Pezizomycotina</taxon>
        <taxon>Dothideomycetes</taxon>
        <taxon>Dothideomycetidae</taxon>
        <taxon>Dothideales</taxon>
        <taxon>Saccotheciaceae</taxon>
        <taxon>Aureobasidium</taxon>
    </lineage>
</organism>
<dbReference type="Proteomes" id="UP000027730">
    <property type="component" value="Unassembled WGS sequence"/>
</dbReference>
<gene>
    <name evidence="1" type="ORF">M436DRAFT_68376</name>
</gene>
<dbReference type="HOGENOM" id="CLU_1094082_0_0_1"/>
<evidence type="ECO:0000313" key="1">
    <source>
        <dbReference type="EMBL" id="KEQ68165.1"/>
    </source>
</evidence>
<evidence type="ECO:0000313" key="2">
    <source>
        <dbReference type="Proteomes" id="UP000027730"/>
    </source>
</evidence>
<dbReference type="GeneID" id="25414412"/>
<reference evidence="1 2" key="1">
    <citation type="journal article" date="2014" name="BMC Genomics">
        <title>Genome sequencing of four Aureobasidium pullulans varieties: biotechnological potential, stress tolerance, and description of new species.</title>
        <authorList>
            <person name="Gostin Ar C."/>
            <person name="Ohm R.A."/>
            <person name="Kogej T."/>
            <person name="Sonjak S."/>
            <person name="Turk M."/>
            <person name="Zajc J."/>
            <person name="Zalar P."/>
            <person name="Grube M."/>
            <person name="Sun H."/>
            <person name="Han J."/>
            <person name="Sharma A."/>
            <person name="Chiniquy J."/>
            <person name="Ngan C.Y."/>
            <person name="Lipzen A."/>
            <person name="Barry K."/>
            <person name="Grigoriev I.V."/>
            <person name="Gunde-Cimerman N."/>
        </authorList>
    </citation>
    <scope>NUCLEOTIDE SEQUENCE [LARGE SCALE GENOMIC DNA]</scope>
    <source>
        <strain evidence="1 2">CBS 147.97</strain>
    </source>
</reference>